<keyword evidence="6 8" id="KW-0378">Hydrolase</keyword>
<dbReference type="InterPro" id="IPR018234">
    <property type="entry name" value="GTP_CycHdrlase_I_CS"/>
</dbReference>
<organism evidence="10 11">
    <name type="scientific">Sinorhizobium chiapasense</name>
    <dbReference type="NCBI Taxonomy" id="501572"/>
    <lineage>
        <taxon>Bacteria</taxon>
        <taxon>Pseudomonadati</taxon>
        <taxon>Pseudomonadota</taxon>
        <taxon>Alphaproteobacteria</taxon>
        <taxon>Hyphomicrobiales</taxon>
        <taxon>Rhizobiaceae</taxon>
        <taxon>Sinorhizobium/Ensifer group</taxon>
        <taxon>Sinorhizobium</taxon>
    </lineage>
</organism>
<feature type="binding site" evidence="8">
    <location>
        <position position="190"/>
    </location>
    <ligand>
        <name>Zn(2+)</name>
        <dbReference type="ChEBI" id="CHEBI:29105"/>
    </ligand>
</feature>
<evidence type="ECO:0000256" key="7">
    <source>
        <dbReference type="ARBA" id="ARBA00023134"/>
    </source>
</evidence>
<dbReference type="InterPro" id="IPR043133">
    <property type="entry name" value="GTP-CH-I_C/QueF"/>
</dbReference>
<dbReference type="HAMAP" id="MF_00223">
    <property type="entry name" value="FolE"/>
    <property type="match status" value="1"/>
</dbReference>
<geneLocation type="plasmid" evidence="10 11">
    <name>pSchITTGS70c</name>
</geneLocation>
<evidence type="ECO:0000256" key="4">
    <source>
        <dbReference type="ARBA" id="ARBA00011857"/>
    </source>
</evidence>
<dbReference type="EC" id="3.5.4.16" evidence="8"/>
<gene>
    <name evidence="8 10" type="primary">folE</name>
    <name evidence="10" type="ORF">RB548_23145</name>
</gene>
<protein>
    <recommendedName>
        <fullName evidence="8">GTP cyclohydrolase 1</fullName>
        <ecNumber evidence="8">3.5.4.16</ecNumber>
    </recommendedName>
    <alternativeName>
        <fullName evidence="8">GTP cyclohydrolase I</fullName>
        <shortName evidence="8">GTP-CH-I</shortName>
    </alternativeName>
</protein>
<feature type="domain" description="GTP cyclohydrolase I" evidence="9">
    <location>
        <begin position="122"/>
        <end position="296"/>
    </location>
</feature>
<dbReference type="Gene3D" id="3.30.1130.10">
    <property type="match status" value="1"/>
</dbReference>
<comment type="similarity">
    <text evidence="3 8">Belongs to the GTP cyclohydrolase I family.</text>
</comment>
<comment type="pathway">
    <text evidence="2 8">Cofactor biosynthesis; 7,8-dihydroneopterin triphosphate biosynthesis; 7,8-dihydroneopterin triphosphate from GTP: step 1/1.</text>
</comment>
<dbReference type="PANTHER" id="PTHR11109:SF7">
    <property type="entry name" value="GTP CYCLOHYDROLASE 1"/>
    <property type="match status" value="1"/>
</dbReference>
<sequence>MNNNKISFSELSALAAKLAAELNRVYQPDVNQALKIYPIPRGGVPAALAVAQHIPLLLVDSPEQADVFIDDVVNSGATRNKWKHDWPEKEFYALIDKKAGPRPSGWIVFPWEGDVVGSFDDNIVKLLQFVGEDPSRVGLKETPTRVTKAWQYWCSGYGKDPKDILKVFEGGAEKHNQTITVQDIPIYSHCEHHLTPIFGTCTISYAPNGKIIGLSKLSRLADIFARRLQVQERMTNQIADALFTHLEPMGVGVVIKARHLCMESRGVCQQGHQTVTTALRGIIKDDATARTEFMRLA</sequence>
<dbReference type="NCBIfam" id="NF006826">
    <property type="entry name" value="PRK09347.1-3"/>
    <property type="match status" value="1"/>
</dbReference>
<dbReference type="NCBIfam" id="NF006825">
    <property type="entry name" value="PRK09347.1-2"/>
    <property type="match status" value="1"/>
</dbReference>
<dbReference type="InterPro" id="IPR020602">
    <property type="entry name" value="GTP_CycHdrlase_I_dom"/>
</dbReference>
<dbReference type="PROSITE" id="PS00860">
    <property type="entry name" value="GTP_CYCLOHYDROL_1_2"/>
    <property type="match status" value="1"/>
</dbReference>
<keyword evidence="8" id="KW-0547">Nucleotide-binding</keyword>
<dbReference type="SUPFAM" id="SSF53271">
    <property type="entry name" value="PRTase-like"/>
    <property type="match status" value="1"/>
</dbReference>
<evidence type="ECO:0000256" key="8">
    <source>
        <dbReference type="HAMAP-Rule" id="MF_00223"/>
    </source>
</evidence>
<evidence type="ECO:0000256" key="5">
    <source>
        <dbReference type="ARBA" id="ARBA00022563"/>
    </source>
</evidence>
<dbReference type="InterPro" id="IPR001474">
    <property type="entry name" value="GTP_CycHdrlase_I"/>
</dbReference>
<accession>A0ABZ2BGI6</accession>
<comment type="subunit">
    <text evidence="4">Toroid-shaped homodecamer, composed of two pentamers of five dimers.</text>
</comment>
<evidence type="ECO:0000256" key="6">
    <source>
        <dbReference type="ARBA" id="ARBA00022801"/>
    </source>
</evidence>
<dbReference type="Pfam" id="PF01227">
    <property type="entry name" value="GTP_cyclohydroI"/>
    <property type="match status" value="1"/>
</dbReference>
<keyword evidence="7 8" id="KW-0342">GTP-binding</keyword>
<keyword evidence="11" id="KW-1185">Reference proteome</keyword>
<reference evidence="10" key="1">
    <citation type="submission" date="2023-08" db="EMBL/GenBank/DDBJ databases">
        <title>Complete genome sequence of Sinorhizobium chiapanecum ITTG S70 isolated from Acaciella angustissima nodules in Chiapas-Mexico.</title>
        <authorList>
            <person name="Rincon-Rosales R."/>
            <person name="Rogel M.A."/>
            <person name="Rincon-Medina C.I."/>
            <person name="Guerrero G."/>
            <person name="Manzano-Gomez L.A."/>
            <person name="Lopez-Lopez A."/>
            <person name="Rincon Molina F.A."/>
            <person name="Martinez-Romero E."/>
        </authorList>
    </citation>
    <scope>NUCLEOTIDE SEQUENCE</scope>
    <source>
        <strain evidence="10">ITTG S70</strain>
        <plasmid evidence="10">pSchITTGS70c</plasmid>
    </source>
</reference>
<dbReference type="Proteomes" id="UP001432360">
    <property type="component" value="Plasmid pSchITTGS70c"/>
</dbReference>
<dbReference type="EMBL" id="CP133151">
    <property type="protein sequence ID" value="WVT06601.1"/>
    <property type="molecule type" value="Genomic_DNA"/>
</dbReference>
<dbReference type="NCBIfam" id="TIGR00063">
    <property type="entry name" value="folE"/>
    <property type="match status" value="1"/>
</dbReference>
<dbReference type="InterPro" id="IPR029057">
    <property type="entry name" value="PRTase-like"/>
</dbReference>
<name>A0ABZ2BGI6_9HYPH</name>
<dbReference type="PANTHER" id="PTHR11109">
    <property type="entry name" value="GTP CYCLOHYDROLASE I"/>
    <property type="match status" value="1"/>
</dbReference>
<feature type="binding site" evidence="8">
    <location>
        <position position="261"/>
    </location>
    <ligand>
        <name>Zn(2+)</name>
        <dbReference type="ChEBI" id="CHEBI:29105"/>
    </ligand>
</feature>
<evidence type="ECO:0000313" key="10">
    <source>
        <dbReference type="EMBL" id="WVT06601.1"/>
    </source>
</evidence>
<keyword evidence="8" id="KW-0862">Zinc</keyword>
<evidence type="ECO:0000256" key="1">
    <source>
        <dbReference type="ARBA" id="ARBA00001052"/>
    </source>
</evidence>
<dbReference type="RefSeq" id="WP_331375642.1">
    <property type="nucleotide sequence ID" value="NZ_CP133151.1"/>
</dbReference>
<proteinExistence type="inferred from homology"/>
<evidence type="ECO:0000313" key="11">
    <source>
        <dbReference type="Proteomes" id="UP001432360"/>
    </source>
</evidence>
<keyword evidence="5 8" id="KW-0554">One-carbon metabolism</keyword>
<evidence type="ECO:0000256" key="3">
    <source>
        <dbReference type="ARBA" id="ARBA00008085"/>
    </source>
</evidence>
<dbReference type="GO" id="GO:0003934">
    <property type="term" value="F:GTP cyclohydrolase I activity"/>
    <property type="evidence" value="ECO:0007669"/>
    <property type="project" value="UniProtKB-EC"/>
</dbReference>
<evidence type="ECO:0000259" key="9">
    <source>
        <dbReference type="Pfam" id="PF01227"/>
    </source>
</evidence>
<dbReference type="Gene3D" id="1.10.286.10">
    <property type="match status" value="1"/>
</dbReference>
<comment type="catalytic activity">
    <reaction evidence="1 8">
        <text>GTP + H2O = 7,8-dihydroneopterin 3'-triphosphate + formate + H(+)</text>
        <dbReference type="Rhea" id="RHEA:17473"/>
        <dbReference type="ChEBI" id="CHEBI:15377"/>
        <dbReference type="ChEBI" id="CHEBI:15378"/>
        <dbReference type="ChEBI" id="CHEBI:15740"/>
        <dbReference type="ChEBI" id="CHEBI:37565"/>
        <dbReference type="ChEBI" id="CHEBI:58462"/>
        <dbReference type="EC" id="3.5.4.16"/>
    </reaction>
</comment>
<dbReference type="SUPFAM" id="SSF55620">
    <property type="entry name" value="Tetrahydrobiopterin biosynthesis enzymes-like"/>
    <property type="match status" value="1"/>
</dbReference>
<keyword evidence="10" id="KW-0614">Plasmid</keyword>
<dbReference type="InterPro" id="IPR043134">
    <property type="entry name" value="GTP-CH-I_N"/>
</dbReference>
<feature type="binding site" evidence="8">
    <location>
        <position position="193"/>
    </location>
    <ligand>
        <name>Zn(2+)</name>
        <dbReference type="ChEBI" id="CHEBI:29105"/>
    </ligand>
</feature>
<comment type="subunit">
    <text evidence="8">Homopolymer.</text>
</comment>
<keyword evidence="8" id="KW-0479">Metal-binding</keyword>
<evidence type="ECO:0000256" key="2">
    <source>
        <dbReference type="ARBA" id="ARBA00005080"/>
    </source>
</evidence>